<name>A0A2V3IVD9_9FLOR</name>
<comment type="caution">
    <text evidence="1">The sequence shown here is derived from an EMBL/GenBank/DDBJ whole genome shotgun (WGS) entry which is preliminary data.</text>
</comment>
<dbReference type="EMBL" id="NBIV01000044">
    <property type="protein sequence ID" value="PXF46094.1"/>
    <property type="molecule type" value="Genomic_DNA"/>
</dbReference>
<protein>
    <submittedName>
        <fullName evidence="1">Uncharacterized protein</fullName>
    </submittedName>
</protein>
<dbReference type="AlphaFoldDB" id="A0A2V3IVD9"/>
<accession>A0A2V3IVD9</accession>
<dbReference type="Proteomes" id="UP000247409">
    <property type="component" value="Unassembled WGS sequence"/>
</dbReference>
<evidence type="ECO:0000313" key="2">
    <source>
        <dbReference type="Proteomes" id="UP000247409"/>
    </source>
</evidence>
<gene>
    <name evidence="1" type="ORF">BWQ96_04100</name>
</gene>
<keyword evidence="2" id="KW-1185">Reference proteome</keyword>
<evidence type="ECO:0000313" key="1">
    <source>
        <dbReference type="EMBL" id="PXF46094.1"/>
    </source>
</evidence>
<sequence>MVENVNETMLLPQHKSKKQSYAAGLVLHVCKGRFDERKRCPALWDARKGSHDHLILLAGRPSHGFAV</sequence>
<proteinExistence type="predicted"/>
<reference evidence="1 2" key="1">
    <citation type="journal article" date="2018" name="Mol. Biol. Evol.">
        <title>Analysis of the draft genome of the red seaweed Gracilariopsis chorda provides insights into genome size evolution in Rhodophyta.</title>
        <authorList>
            <person name="Lee J."/>
            <person name="Yang E.C."/>
            <person name="Graf L."/>
            <person name="Yang J.H."/>
            <person name="Qiu H."/>
            <person name="Zel Zion U."/>
            <person name="Chan C.X."/>
            <person name="Stephens T.G."/>
            <person name="Weber A.P.M."/>
            <person name="Boo G.H."/>
            <person name="Boo S.M."/>
            <person name="Kim K.M."/>
            <person name="Shin Y."/>
            <person name="Jung M."/>
            <person name="Lee S.J."/>
            <person name="Yim H.S."/>
            <person name="Lee J.H."/>
            <person name="Bhattacharya D."/>
            <person name="Yoon H.S."/>
        </authorList>
    </citation>
    <scope>NUCLEOTIDE SEQUENCE [LARGE SCALE GENOMIC DNA]</scope>
    <source>
        <strain evidence="1 2">SKKU-2015</strain>
        <tissue evidence="1">Whole body</tissue>
    </source>
</reference>
<organism evidence="1 2">
    <name type="scientific">Gracilariopsis chorda</name>
    <dbReference type="NCBI Taxonomy" id="448386"/>
    <lineage>
        <taxon>Eukaryota</taxon>
        <taxon>Rhodophyta</taxon>
        <taxon>Florideophyceae</taxon>
        <taxon>Rhodymeniophycidae</taxon>
        <taxon>Gracilariales</taxon>
        <taxon>Gracilariaceae</taxon>
        <taxon>Gracilariopsis</taxon>
    </lineage>
</organism>